<feature type="transmembrane region" description="Helical" evidence="6">
    <location>
        <begin position="388"/>
        <end position="408"/>
    </location>
</feature>
<dbReference type="RefSeq" id="WP_321553411.1">
    <property type="nucleotide sequence ID" value="NZ_JAXIVU010000007.1"/>
</dbReference>
<dbReference type="InterPro" id="IPR003838">
    <property type="entry name" value="ABC3_permease_C"/>
</dbReference>
<name>A0ABU5GS29_9GAMM</name>
<evidence type="ECO:0000256" key="3">
    <source>
        <dbReference type="ARBA" id="ARBA00022692"/>
    </source>
</evidence>
<dbReference type="Proteomes" id="UP001294570">
    <property type="component" value="Unassembled WGS sequence"/>
</dbReference>
<evidence type="ECO:0000256" key="4">
    <source>
        <dbReference type="ARBA" id="ARBA00022989"/>
    </source>
</evidence>
<dbReference type="EMBL" id="JAXIVU010000007">
    <property type="protein sequence ID" value="MDY7219317.1"/>
    <property type="molecule type" value="Genomic_DNA"/>
</dbReference>
<feature type="transmembrane region" description="Helical" evidence="6">
    <location>
        <begin position="289"/>
        <end position="312"/>
    </location>
</feature>
<comment type="caution">
    <text evidence="9">The sequence shown here is derived from an EMBL/GenBank/DDBJ whole genome shotgun (WGS) entry which is preliminary data.</text>
</comment>
<dbReference type="InterPro" id="IPR025857">
    <property type="entry name" value="MacB_PCD"/>
</dbReference>
<keyword evidence="10" id="KW-1185">Reference proteome</keyword>
<protein>
    <submittedName>
        <fullName evidence="9">FtsX-like permease family protein</fullName>
    </submittedName>
</protein>
<feature type="domain" description="MacB-like periplasmic core" evidence="8">
    <location>
        <begin position="19"/>
        <end position="209"/>
    </location>
</feature>
<proteinExistence type="predicted"/>
<dbReference type="Pfam" id="PF02687">
    <property type="entry name" value="FtsX"/>
    <property type="match status" value="1"/>
</dbReference>
<evidence type="ECO:0000256" key="1">
    <source>
        <dbReference type="ARBA" id="ARBA00004651"/>
    </source>
</evidence>
<keyword evidence="2" id="KW-1003">Cell membrane</keyword>
<accession>A0ABU5GS29</accession>
<evidence type="ECO:0000313" key="10">
    <source>
        <dbReference type="Proteomes" id="UP001294570"/>
    </source>
</evidence>
<comment type="subcellular location">
    <subcellularLocation>
        <location evidence="1">Cell membrane</location>
        <topology evidence="1">Multi-pass membrane protein</topology>
    </subcellularLocation>
</comment>
<dbReference type="InterPro" id="IPR051125">
    <property type="entry name" value="ABC-4/HrtB_transporter"/>
</dbReference>
<dbReference type="PANTHER" id="PTHR43738:SF2">
    <property type="entry name" value="ABC TRANSPORTER PERMEASE"/>
    <property type="match status" value="1"/>
</dbReference>
<feature type="transmembrane region" description="Helical" evidence="6">
    <location>
        <begin position="333"/>
        <end position="357"/>
    </location>
</feature>
<dbReference type="PANTHER" id="PTHR43738">
    <property type="entry name" value="ABC TRANSPORTER, MEMBRANE PROTEIN"/>
    <property type="match status" value="1"/>
</dbReference>
<keyword evidence="3 6" id="KW-0812">Transmembrane</keyword>
<evidence type="ECO:0000259" key="7">
    <source>
        <dbReference type="Pfam" id="PF02687"/>
    </source>
</evidence>
<sequence length="420" mass="45613">MMLLPMAVRSLASRRASVLLTVFTLALSTALLLGIEHIREQSRAGFFNTVSGTDLIVGARSGPVQLLLYSVFHVGSATSNIRWPSYTQLRDDPRVAWTIPLSLGDSHRGYRVIGTDNAMFEHYRYGEGQGLALAEGDQLDDLFAVVLGAEVARALDYQLGDELIIAHGTGNTSFKLHDNMPFYVSGILQPTGTPLDRAVLVTLEGLEAVHIGWRAGIALPGMQATPDQARQRDLTPRQVTAALVGLNSRMQVFHLQRELNSQRQDPLTAVMPGVALQELWQVVSLAERALLAVSSVALLIGLSGMLAVLLSGMQQRRHEVAVLRALGASPLRISTLLLLESLLLTLVGFLLGLALLWGGLYLLQQPLLEQFGLHLTVVTRLSTQQWQLAGFIVGLGALGGLIPAFMAYRMALVKSLGQRH</sequence>
<dbReference type="Pfam" id="PF12704">
    <property type="entry name" value="MacB_PCD"/>
    <property type="match status" value="1"/>
</dbReference>
<evidence type="ECO:0000256" key="6">
    <source>
        <dbReference type="SAM" id="Phobius"/>
    </source>
</evidence>
<evidence type="ECO:0000259" key="8">
    <source>
        <dbReference type="Pfam" id="PF12704"/>
    </source>
</evidence>
<evidence type="ECO:0000256" key="2">
    <source>
        <dbReference type="ARBA" id="ARBA00022475"/>
    </source>
</evidence>
<feature type="domain" description="ABC3 transporter permease C-terminal" evidence="7">
    <location>
        <begin position="293"/>
        <end position="410"/>
    </location>
</feature>
<gene>
    <name evidence="9" type="ORF">TOI97_07025</name>
</gene>
<evidence type="ECO:0000256" key="5">
    <source>
        <dbReference type="ARBA" id="ARBA00023136"/>
    </source>
</evidence>
<evidence type="ECO:0000313" key="9">
    <source>
        <dbReference type="EMBL" id="MDY7219317.1"/>
    </source>
</evidence>
<keyword evidence="4 6" id="KW-1133">Transmembrane helix</keyword>
<reference evidence="9 10" key="1">
    <citation type="submission" date="2023-12" db="EMBL/GenBank/DDBJ databases">
        <title>Denitrificimonas halotolerans sp. nov.,a novel species isolated from landfill leachate.</title>
        <authorList>
            <person name="Wang S."/>
        </authorList>
    </citation>
    <scope>NUCLEOTIDE SEQUENCE [LARGE SCALE GENOMIC DNA]</scope>
    <source>
        <strain evidence="9 10">JX-1</strain>
    </source>
</reference>
<keyword evidence="5 6" id="KW-0472">Membrane</keyword>
<organism evidence="9 10">
    <name type="scientific">Denitrificimonas halotolerans</name>
    <dbReference type="NCBI Taxonomy" id="3098930"/>
    <lineage>
        <taxon>Bacteria</taxon>
        <taxon>Pseudomonadati</taxon>
        <taxon>Pseudomonadota</taxon>
        <taxon>Gammaproteobacteria</taxon>
        <taxon>Pseudomonadales</taxon>
        <taxon>Pseudomonadaceae</taxon>
        <taxon>Denitrificimonas</taxon>
    </lineage>
</organism>